<dbReference type="InterPro" id="IPR006935">
    <property type="entry name" value="Helicase/UvrB_N"/>
</dbReference>
<dbReference type="Gene3D" id="3.40.50.300">
    <property type="entry name" value="P-loop containing nucleotide triphosphate hydrolases"/>
    <property type="match status" value="1"/>
</dbReference>
<feature type="domain" description="Helicase/UvrB N-terminal" evidence="1">
    <location>
        <begin position="18"/>
        <end position="71"/>
    </location>
</feature>
<dbReference type="EMBL" id="BAAALD010000141">
    <property type="protein sequence ID" value="GAA1123830.1"/>
    <property type="molecule type" value="Genomic_DNA"/>
</dbReference>
<dbReference type="InterPro" id="IPR027417">
    <property type="entry name" value="P-loop_NTPase"/>
</dbReference>
<dbReference type="Pfam" id="PF04851">
    <property type="entry name" value="ResIII"/>
    <property type="match status" value="1"/>
</dbReference>
<organism evidence="2 3">
    <name type="scientific">Kitasatospora arboriphila</name>
    <dbReference type="NCBI Taxonomy" id="258052"/>
    <lineage>
        <taxon>Bacteria</taxon>
        <taxon>Bacillati</taxon>
        <taxon>Actinomycetota</taxon>
        <taxon>Actinomycetes</taxon>
        <taxon>Kitasatosporales</taxon>
        <taxon>Streptomycetaceae</taxon>
        <taxon>Kitasatospora</taxon>
    </lineage>
</organism>
<proteinExistence type="predicted"/>
<dbReference type="Proteomes" id="UP001499987">
    <property type="component" value="Unassembled WGS sequence"/>
</dbReference>
<evidence type="ECO:0000259" key="1">
    <source>
        <dbReference type="Pfam" id="PF04851"/>
    </source>
</evidence>
<name>A0ABN1U7Y6_9ACTN</name>
<evidence type="ECO:0000313" key="2">
    <source>
        <dbReference type="EMBL" id="GAA1123830.1"/>
    </source>
</evidence>
<accession>A0ABN1U7Y6</accession>
<reference evidence="2 3" key="1">
    <citation type="journal article" date="2019" name="Int. J. Syst. Evol. Microbiol.">
        <title>The Global Catalogue of Microorganisms (GCM) 10K type strain sequencing project: providing services to taxonomists for standard genome sequencing and annotation.</title>
        <authorList>
            <consortium name="The Broad Institute Genomics Platform"/>
            <consortium name="The Broad Institute Genome Sequencing Center for Infectious Disease"/>
            <person name="Wu L."/>
            <person name="Ma J."/>
        </authorList>
    </citation>
    <scope>NUCLEOTIDE SEQUENCE [LARGE SCALE GENOMIC DNA]</scope>
    <source>
        <strain evidence="2 3">JCM 13002</strain>
    </source>
</reference>
<comment type="caution">
    <text evidence="2">The sequence shown here is derived from an EMBL/GenBank/DDBJ whole genome shotgun (WGS) entry which is preliminary data.</text>
</comment>
<gene>
    <name evidence="2" type="ORF">GCM10009663_73650</name>
</gene>
<keyword evidence="3" id="KW-1185">Reference proteome</keyword>
<sequence length="130" mass="13429">MRGLTPRPGRPVPAGGLRVTVQMATGSGKSFVGAAAGQRLAPHGAVLVVVPTLDLLVQMIGSWRAAGRSGDMFAVCSLIDSELPYGVKATTSPLMIGMWLDLAAARRRPVTPFATYASVGAVAVLGEKVQ</sequence>
<evidence type="ECO:0000313" key="3">
    <source>
        <dbReference type="Proteomes" id="UP001499987"/>
    </source>
</evidence>
<protein>
    <recommendedName>
        <fullName evidence="1">Helicase/UvrB N-terminal domain-containing protein</fullName>
    </recommendedName>
</protein>
<dbReference type="SUPFAM" id="SSF52540">
    <property type="entry name" value="P-loop containing nucleoside triphosphate hydrolases"/>
    <property type="match status" value="1"/>
</dbReference>